<dbReference type="GO" id="GO:0015934">
    <property type="term" value="C:large ribosomal subunit"/>
    <property type="evidence" value="ECO:0007669"/>
    <property type="project" value="TreeGrafter"/>
</dbReference>
<dbReference type="PANTHER" id="PTHR33343:SF1">
    <property type="entry name" value="LARGE RIBOSOMAL SUBUNIT PROTEIN BL35M"/>
    <property type="match status" value="1"/>
</dbReference>
<dbReference type="PANTHER" id="PTHR33343">
    <property type="entry name" value="54S RIBOSOMAL PROTEIN BL35M"/>
    <property type="match status" value="1"/>
</dbReference>
<evidence type="ECO:0000256" key="1">
    <source>
        <dbReference type="ARBA" id="ARBA00006598"/>
    </source>
</evidence>
<keyword evidence="3 4" id="KW-0687">Ribonucleoprotein</keyword>
<keyword evidence="5" id="KW-0732">Signal</keyword>
<dbReference type="InParanoid" id="A0A0H2RB91"/>
<sequence>MFLTLGLRVLSLSRTFSTSAVASFPKLKTHQGAKKRWKAISSGAFKRAKAGHSHLNVSKRPDRKNRLSQLAYSSPTQTAILKKAMPYS</sequence>
<evidence type="ECO:0000256" key="3">
    <source>
        <dbReference type="ARBA" id="ARBA00023274"/>
    </source>
</evidence>
<organism evidence="6 7">
    <name type="scientific">Schizopora paradoxa</name>
    <dbReference type="NCBI Taxonomy" id="27342"/>
    <lineage>
        <taxon>Eukaryota</taxon>
        <taxon>Fungi</taxon>
        <taxon>Dikarya</taxon>
        <taxon>Basidiomycota</taxon>
        <taxon>Agaricomycotina</taxon>
        <taxon>Agaricomycetes</taxon>
        <taxon>Hymenochaetales</taxon>
        <taxon>Schizoporaceae</taxon>
        <taxon>Schizopora</taxon>
    </lineage>
</organism>
<dbReference type="FunFam" id="4.10.410.60:FF:000001">
    <property type="entry name" value="50S ribosomal protein L35"/>
    <property type="match status" value="1"/>
</dbReference>
<evidence type="ECO:0000313" key="6">
    <source>
        <dbReference type="EMBL" id="KLO08672.1"/>
    </source>
</evidence>
<dbReference type="STRING" id="27342.A0A0H2RB91"/>
<dbReference type="InterPro" id="IPR001706">
    <property type="entry name" value="Ribosomal_bL35"/>
</dbReference>
<protein>
    <recommendedName>
        <fullName evidence="4">50S ribosomal protein L35</fullName>
    </recommendedName>
</protein>
<dbReference type="GO" id="GO:0006412">
    <property type="term" value="P:translation"/>
    <property type="evidence" value="ECO:0007669"/>
    <property type="project" value="InterPro"/>
</dbReference>
<comment type="similarity">
    <text evidence="1 4">Belongs to the bacterial ribosomal protein bL35 family.</text>
</comment>
<dbReference type="AlphaFoldDB" id="A0A0H2RB91"/>
<keyword evidence="2 4" id="KW-0689">Ribosomal protein</keyword>
<dbReference type="OrthoDB" id="162638at2759"/>
<evidence type="ECO:0000256" key="2">
    <source>
        <dbReference type="ARBA" id="ARBA00022980"/>
    </source>
</evidence>
<dbReference type="NCBIfam" id="TIGR00001">
    <property type="entry name" value="rpmI_bact"/>
    <property type="match status" value="1"/>
</dbReference>
<dbReference type="GO" id="GO:0003735">
    <property type="term" value="F:structural constituent of ribosome"/>
    <property type="evidence" value="ECO:0007669"/>
    <property type="project" value="InterPro"/>
</dbReference>
<evidence type="ECO:0000256" key="5">
    <source>
        <dbReference type="SAM" id="SignalP"/>
    </source>
</evidence>
<evidence type="ECO:0000313" key="7">
    <source>
        <dbReference type="Proteomes" id="UP000053477"/>
    </source>
</evidence>
<gene>
    <name evidence="6" type="ORF">SCHPADRAFT_835049</name>
</gene>
<dbReference type="HAMAP" id="MF_00514">
    <property type="entry name" value="Ribosomal_bL35"/>
    <property type="match status" value="1"/>
</dbReference>
<feature type="chain" id="PRO_5005201700" description="50S ribosomal protein L35" evidence="5">
    <location>
        <begin position="23"/>
        <end position="88"/>
    </location>
</feature>
<reference evidence="6 7" key="1">
    <citation type="submission" date="2015-04" db="EMBL/GenBank/DDBJ databases">
        <title>Complete genome sequence of Schizopora paradoxa KUC8140, a cosmopolitan wood degrader in East Asia.</title>
        <authorList>
            <consortium name="DOE Joint Genome Institute"/>
            <person name="Min B."/>
            <person name="Park H."/>
            <person name="Jang Y."/>
            <person name="Kim J.-J."/>
            <person name="Kim K.H."/>
            <person name="Pangilinan J."/>
            <person name="Lipzen A."/>
            <person name="Riley R."/>
            <person name="Grigoriev I.V."/>
            <person name="Spatafora J.W."/>
            <person name="Choi I.-G."/>
        </authorList>
    </citation>
    <scope>NUCLEOTIDE SEQUENCE [LARGE SCALE GENOMIC DNA]</scope>
    <source>
        <strain evidence="6 7">KUC8140</strain>
    </source>
</reference>
<dbReference type="PRINTS" id="PR00064">
    <property type="entry name" value="RIBOSOMALL35"/>
</dbReference>
<dbReference type="InterPro" id="IPR037229">
    <property type="entry name" value="Ribosomal_bL35_sf"/>
</dbReference>
<evidence type="ECO:0000256" key="4">
    <source>
        <dbReference type="RuleBase" id="RU000568"/>
    </source>
</evidence>
<name>A0A0H2RB91_9AGAM</name>
<dbReference type="Pfam" id="PF01632">
    <property type="entry name" value="Ribosomal_L35p"/>
    <property type="match status" value="1"/>
</dbReference>
<dbReference type="Gene3D" id="4.10.410.60">
    <property type="match status" value="1"/>
</dbReference>
<dbReference type="EMBL" id="KQ086082">
    <property type="protein sequence ID" value="KLO08672.1"/>
    <property type="molecule type" value="Genomic_DNA"/>
</dbReference>
<dbReference type="SUPFAM" id="SSF143034">
    <property type="entry name" value="L35p-like"/>
    <property type="match status" value="1"/>
</dbReference>
<feature type="signal peptide" evidence="5">
    <location>
        <begin position="1"/>
        <end position="22"/>
    </location>
</feature>
<proteinExistence type="inferred from homology"/>
<dbReference type="Proteomes" id="UP000053477">
    <property type="component" value="Unassembled WGS sequence"/>
</dbReference>
<accession>A0A0H2RB91</accession>
<dbReference type="FunCoup" id="A0A0H2RB91">
    <property type="interactions" value="42"/>
</dbReference>
<keyword evidence="7" id="KW-1185">Reference proteome</keyword>
<dbReference type="InterPro" id="IPR021137">
    <property type="entry name" value="Ribosomal_bL35-like"/>
</dbReference>